<dbReference type="EMBL" id="CAJVPG010000007">
    <property type="protein sequence ID" value="CAG8222381.1"/>
    <property type="molecule type" value="Genomic_DNA"/>
</dbReference>
<dbReference type="Pfam" id="PF19501">
    <property type="entry name" value="PcRGLX_1st"/>
    <property type="match status" value="1"/>
</dbReference>
<keyword evidence="5" id="KW-1185">Reference proteome</keyword>
<name>A0A9W4I2P3_9EURO</name>
<dbReference type="Pfam" id="PF21345">
    <property type="entry name" value="PcRGLX_2nd"/>
    <property type="match status" value="1"/>
</dbReference>
<feature type="domain" description="PcRGLX/YetA-like C-terminal alpha/alpha toroid" evidence="3">
    <location>
        <begin position="450"/>
        <end position="873"/>
    </location>
</feature>
<dbReference type="PANTHER" id="PTHR40081:SF1">
    <property type="entry name" value="TAT PATHWAY SIGNAL SEQUENCE DOMAIN PROTEIN"/>
    <property type="match status" value="1"/>
</dbReference>
<evidence type="ECO:0000259" key="1">
    <source>
        <dbReference type="Pfam" id="PF19501"/>
    </source>
</evidence>
<comment type="caution">
    <text evidence="4">The sequence shown here is derived from an EMBL/GenBank/DDBJ whole genome shotgun (WGS) entry which is preliminary data.</text>
</comment>
<dbReference type="InterPro" id="IPR048329">
    <property type="entry name" value="PcRGLX_1st"/>
</dbReference>
<sequence length="875" mass="98928">MSSNVRWVIGKHPKALSNGVSFGMPWPRGAYFPGQHFDLKGHDKTYPVDSREIAYWADGSLKWTVHSISSHVEYEDEYVLEGSKRTQNAPKGVWVERREGRIIVRSRHGLELCFQMGSTSVLDSMRLHNDVICAGATVVASIDGLAYQTNVTSVEVENQTSHRVVIKVSGVMVTDNSHSDSHLPFDLRFYVYSDSPSVKLVHSFIHDLNADQPLTSLGLRFSIPLSRSKFYNRHVRVGGSKGGSWKEEVQGLSGLRHGPTDQIRADQTCGRPVILHEDEWNGNDLNRDLSYVPSWADYSLAQLSSDGFTLKKRTKPGCSWVKTIGGGRADGTAYVGSAEYGGLAVGMSDFWERYPTQIDLSDLDSHNGVITQWIYSPLAEPLDLSPYHDGLSLNSYSDQLEALNVTYEDYEPGFATANGIGRTNVFFLKAYESTPSAEEFSIFSSFVRDPPRLLPIPTHMHDAGVFHGYWAPESHALENKATQKELDIEGRLEFLFNFYRKQIEQNRWYGFWDHGDFQHSYDPFRHAWRYDVGGFAWDNSELSTDLWLWTYFLHTGRSDVFKVAEAMTRHTGEVDVYHAGKFKGFGTRHGVQHFSDSSKQLRISNVLYRRFYYFLTGDERTGDLITQQRDVQNSLLTLDSHRKVQAHGEIPDGFAMANIGLDCGSLAATWLTNWERRTDGWAHSEKLLVKLLEGISDLEHGIATNAILLNPSNGEIRPCPPPTPQYAISHLSMLFGFPEIIAEVLDYITEKYPLTIQRFIEVWIPYCRAYNGGHEIQQQEYGFVFPPRATWRQSHSTLTAFVASWTGDESLAKSAWEQFFHKDGFVESHEWSITQIGPPGSPNDAEEAKWMSTNEAARYGVSAISNLANIRSYLA</sequence>
<organism evidence="4 5">
    <name type="scientific">Penicillium salamii</name>
    <dbReference type="NCBI Taxonomy" id="1612424"/>
    <lineage>
        <taxon>Eukaryota</taxon>
        <taxon>Fungi</taxon>
        <taxon>Dikarya</taxon>
        <taxon>Ascomycota</taxon>
        <taxon>Pezizomycotina</taxon>
        <taxon>Eurotiomycetes</taxon>
        <taxon>Eurotiomycetidae</taxon>
        <taxon>Eurotiales</taxon>
        <taxon>Aspergillaceae</taxon>
        <taxon>Penicillium</taxon>
    </lineage>
</organism>
<evidence type="ECO:0000259" key="3">
    <source>
        <dbReference type="Pfam" id="PF21346"/>
    </source>
</evidence>
<dbReference type="PANTHER" id="PTHR40081">
    <property type="entry name" value="CONCANAVALIN A-LIKE LECTIN/GLUCANASE"/>
    <property type="match status" value="1"/>
</dbReference>
<feature type="domain" description="PcRGLX/YetA-like central beta-sandwich" evidence="2">
    <location>
        <begin position="93"/>
        <end position="442"/>
    </location>
</feature>
<evidence type="ECO:0000313" key="5">
    <source>
        <dbReference type="Proteomes" id="UP001152649"/>
    </source>
</evidence>
<accession>A0A9W4I2P3</accession>
<gene>
    <name evidence="4" type="ORF">PSALAMII_LOCUS84</name>
</gene>
<feature type="domain" description="PcRGLX/YetA-like N-terminal RIFT barrel" evidence="1">
    <location>
        <begin position="2"/>
        <end position="81"/>
    </location>
</feature>
<dbReference type="AlphaFoldDB" id="A0A9W4I2P3"/>
<evidence type="ECO:0000259" key="2">
    <source>
        <dbReference type="Pfam" id="PF21345"/>
    </source>
</evidence>
<protein>
    <recommendedName>
        <fullName evidence="6">Tat pathway signal sequence domain protein</fullName>
    </recommendedName>
</protein>
<dbReference type="Proteomes" id="UP001152649">
    <property type="component" value="Unassembled WGS sequence"/>
</dbReference>
<dbReference type="OrthoDB" id="4798501at2759"/>
<dbReference type="Pfam" id="PF21346">
    <property type="entry name" value="PcRGLX_3rd"/>
    <property type="match status" value="1"/>
</dbReference>
<evidence type="ECO:0000313" key="4">
    <source>
        <dbReference type="EMBL" id="CAG8222381.1"/>
    </source>
</evidence>
<dbReference type="InterPro" id="IPR048330">
    <property type="entry name" value="PcRGLX/YetA_2nd"/>
</dbReference>
<dbReference type="InterPro" id="IPR048331">
    <property type="entry name" value="PcRGLX/YetA_3rd"/>
</dbReference>
<dbReference type="InterPro" id="IPR045793">
    <property type="entry name" value="PcRGLX/YetA-like"/>
</dbReference>
<proteinExistence type="predicted"/>
<evidence type="ECO:0008006" key="6">
    <source>
        <dbReference type="Google" id="ProtNLM"/>
    </source>
</evidence>
<reference evidence="4" key="1">
    <citation type="submission" date="2021-07" db="EMBL/GenBank/DDBJ databases">
        <authorList>
            <person name="Branca A.L. A."/>
        </authorList>
    </citation>
    <scope>NUCLEOTIDE SEQUENCE</scope>
</reference>